<comment type="caution">
    <text evidence="5">The sequence shown here is derived from an EMBL/GenBank/DDBJ whole genome shotgun (WGS) entry which is preliminary data.</text>
</comment>
<feature type="signal peptide" evidence="4">
    <location>
        <begin position="1"/>
        <end position="19"/>
    </location>
</feature>
<evidence type="ECO:0000313" key="5">
    <source>
        <dbReference type="EMBL" id="GFT34360.1"/>
    </source>
</evidence>
<evidence type="ECO:0000313" key="6">
    <source>
        <dbReference type="Proteomes" id="UP000887013"/>
    </source>
</evidence>
<gene>
    <name evidence="5" type="ORF">NPIL_414691</name>
</gene>
<dbReference type="Gene3D" id="3.80.10.10">
    <property type="entry name" value="Ribonuclease Inhibitor"/>
    <property type="match status" value="2"/>
</dbReference>
<keyword evidence="1" id="KW-0433">Leucine-rich repeat</keyword>
<evidence type="ECO:0000256" key="1">
    <source>
        <dbReference type="ARBA" id="ARBA00022614"/>
    </source>
</evidence>
<dbReference type="InterPro" id="IPR001611">
    <property type="entry name" value="Leu-rich_rpt"/>
</dbReference>
<name>A0A8X6NW21_NEPPI</name>
<dbReference type="InterPro" id="IPR050328">
    <property type="entry name" value="Dev_Immune_Receptor"/>
</dbReference>
<feature type="non-terminal residue" evidence="5">
    <location>
        <position position="270"/>
    </location>
</feature>
<dbReference type="PANTHER" id="PTHR24373">
    <property type="entry name" value="SLIT RELATED LEUCINE-RICH REPEAT NEURONAL PROTEIN"/>
    <property type="match status" value="1"/>
</dbReference>
<dbReference type="OrthoDB" id="6418227at2759"/>
<proteinExistence type="predicted"/>
<protein>
    <submittedName>
        <fullName evidence="5">Uncharacterized protein</fullName>
    </submittedName>
</protein>
<dbReference type="Pfam" id="PF13855">
    <property type="entry name" value="LRR_8"/>
    <property type="match status" value="1"/>
</dbReference>
<evidence type="ECO:0000256" key="2">
    <source>
        <dbReference type="ARBA" id="ARBA00022729"/>
    </source>
</evidence>
<dbReference type="InterPro" id="IPR032675">
    <property type="entry name" value="LRR_dom_sf"/>
</dbReference>
<evidence type="ECO:0000256" key="3">
    <source>
        <dbReference type="ARBA" id="ARBA00022737"/>
    </source>
</evidence>
<organism evidence="5 6">
    <name type="scientific">Nephila pilipes</name>
    <name type="common">Giant wood spider</name>
    <name type="synonym">Nephila maculata</name>
    <dbReference type="NCBI Taxonomy" id="299642"/>
    <lineage>
        <taxon>Eukaryota</taxon>
        <taxon>Metazoa</taxon>
        <taxon>Ecdysozoa</taxon>
        <taxon>Arthropoda</taxon>
        <taxon>Chelicerata</taxon>
        <taxon>Arachnida</taxon>
        <taxon>Araneae</taxon>
        <taxon>Araneomorphae</taxon>
        <taxon>Entelegynae</taxon>
        <taxon>Araneoidea</taxon>
        <taxon>Nephilidae</taxon>
        <taxon>Nephila</taxon>
    </lineage>
</organism>
<dbReference type="SMART" id="SM00369">
    <property type="entry name" value="LRR_TYP"/>
    <property type="match status" value="3"/>
</dbReference>
<dbReference type="Proteomes" id="UP000887013">
    <property type="component" value="Unassembled WGS sequence"/>
</dbReference>
<sequence>MWRAIFLCIFFSVFQSSYTLRVKRETGCPDKDAISPCICTNSPFTYLECKNIDDAEVLTKVFENSERYRYKEVHIEFCTLQYLPHHIFETVKVIELYLKNVSLTQLFDRPPEALDELRTLHIENTRVARGIVWEILSPLKCLRILNIYFNVIRTLGTDFSQYVTKDLEQLSFYGTETRSIKPGTFSEFTKLDKLAVDAGKLTMLTRDIFPVPFNGRFLYFNYNNLVEIPKDLFTQMPNLQTLSLRQNQIGTLPEEALESNAARLWYLMLD</sequence>
<dbReference type="PROSITE" id="PS51450">
    <property type="entry name" value="LRR"/>
    <property type="match status" value="1"/>
</dbReference>
<dbReference type="AlphaFoldDB" id="A0A8X6NW21"/>
<keyword evidence="3" id="KW-0677">Repeat</keyword>
<dbReference type="SUPFAM" id="SSF52058">
    <property type="entry name" value="L domain-like"/>
    <property type="match status" value="1"/>
</dbReference>
<reference evidence="5" key="1">
    <citation type="submission" date="2020-08" db="EMBL/GenBank/DDBJ databases">
        <title>Multicomponent nature underlies the extraordinary mechanical properties of spider dragline silk.</title>
        <authorList>
            <person name="Kono N."/>
            <person name="Nakamura H."/>
            <person name="Mori M."/>
            <person name="Yoshida Y."/>
            <person name="Ohtoshi R."/>
            <person name="Malay A.D."/>
            <person name="Moran D.A.P."/>
            <person name="Tomita M."/>
            <person name="Numata K."/>
            <person name="Arakawa K."/>
        </authorList>
    </citation>
    <scope>NUCLEOTIDE SEQUENCE</scope>
</reference>
<dbReference type="PANTHER" id="PTHR24373:SF275">
    <property type="entry name" value="TIR DOMAIN-CONTAINING PROTEIN"/>
    <property type="match status" value="1"/>
</dbReference>
<dbReference type="InterPro" id="IPR003591">
    <property type="entry name" value="Leu-rich_rpt_typical-subtyp"/>
</dbReference>
<keyword evidence="2 4" id="KW-0732">Signal</keyword>
<evidence type="ECO:0000256" key="4">
    <source>
        <dbReference type="SAM" id="SignalP"/>
    </source>
</evidence>
<feature type="chain" id="PRO_5036469135" evidence="4">
    <location>
        <begin position="20"/>
        <end position="270"/>
    </location>
</feature>
<accession>A0A8X6NW21</accession>
<keyword evidence="6" id="KW-1185">Reference proteome</keyword>
<dbReference type="EMBL" id="BMAW01108503">
    <property type="protein sequence ID" value="GFT34360.1"/>
    <property type="molecule type" value="Genomic_DNA"/>
</dbReference>